<accession>A0A7V4WKR2</accession>
<reference evidence="2" key="1">
    <citation type="journal article" date="2020" name="mSystems">
        <title>Genome- and Community-Level Interaction Insights into Carbon Utilization and Element Cycling Functions of Hydrothermarchaeota in Hydrothermal Sediment.</title>
        <authorList>
            <person name="Zhou Z."/>
            <person name="Liu Y."/>
            <person name="Xu W."/>
            <person name="Pan J."/>
            <person name="Luo Z.H."/>
            <person name="Li M."/>
        </authorList>
    </citation>
    <scope>NUCLEOTIDE SEQUENCE [LARGE SCALE GENOMIC DNA]</scope>
    <source>
        <strain evidence="2">SpSt-82</strain>
    </source>
</reference>
<protein>
    <submittedName>
        <fullName evidence="2">Uncharacterized protein</fullName>
    </submittedName>
</protein>
<gene>
    <name evidence="2" type="ORF">ENW11_06390</name>
</gene>
<dbReference type="EMBL" id="DTIY01000043">
    <property type="protein sequence ID" value="HGY39411.1"/>
    <property type="molecule type" value="Genomic_DNA"/>
</dbReference>
<dbReference type="AlphaFoldDB" id="A0A7V4WKR2"/>
<comment type="caution">
    <text evidence="2">The sequence shown here is derived from an EMBL/GenBank/DDBJ whole genome shotgun (WGS) entry which is preliminary data.</text>
</comment>
<sequence length="95" mass="10893">MGRTVLSFLGGAALAVLLLELIALEVQAVLHKRRYIAWRGILIRCSIVGSWFFFFLRYVRVRLCPFVASFLLSYFVFLILFASIHFGRASHGRNL</sequence>
<feature type="transmembrane region" description="Helical" evidence="1">
    <location>
        <begin position="36"/>
        <end position="54"/>
    </location>
</feature>
<organism evidence="2">
    <name type="scientific">Candidatus Caldatribacterium saccharofermentans</name>
    <dbReference type="NCBI Taxonomy" id="1454753"/>
    <lineage>
        <taxon>Bacteria</taxon>
        <taxon>Pseudomonadati</taxon>
        <taxon>Atribacterota</taxon>
        <taxon>Atribacteria</taxon>
        <taxon>Atribacterales</taxon>
        <taxon>Candidatus Caldatribacteriaceae</taxon>
        <taxon>Candidatus Caldatribacterium</taxon>
    </lineage>
</organism>
<keyword evidence="1" id="KW-0472">Membrane</keyword>
<proteinExistence type="predicted"/>
<dbReference type="RefSeq" id="WP_017872120.1">
    <property type="nucleotide sequence ID" value="NZ_CP187957.1"/>
</dbReference>
<evidence type="ECO:0000313" key="2">
    <source>
        <dbReference type="EMBL" id="HGY39411.1"/>
    </source>
</evidence>
<feature type="transmembrane region" description="Helical" evidence="1">
    <location>
        <begin position="66"/>
        <end position="86"/>
    </location>
</feature>
<name>A0A7V4WKR2_9BACT</name>
<keyword evidence="1" id="KW-1133">Transmembrane helix</keyword>
<feature type="transmembrane region" description="Helical" evidence="1">
    <location>
        <begin position="6"/>
        <end position="24"/>
    </location>
</feature>
<evidence type="ECO:0000256" key="1">
    <source>
        <dbReference type="SAM" id="Phobius"/>
    </source>
</evidence>
<keyword evidence="1" id="KW-0812">Transmembrane</keyword>